<dbReference type="PANTHER" id="PTHR47036:SF1">
    <property type="entry name" value="COBALT-FACTOR III C(17)-METHYLTRANSFERASE-RELATED"/>
    <property type="match status" value="1"/>
</dbReference>
<gene>
    <name evidence="8" type="ORF">MNBD_NITROSPIRAE01-64</name>
</gene>
<evidence type="ECO:0000256" key="6">
    <source>
        <dbReference type="ARBA" id="ARBA00022691"/>
    </source>
</evidence>
<evidence type="ECO:0000313" key="8">
    <source>
        <dbReference type="EMBL" id="VAX29842.1"/>
    </source>
</evidence>
<dbReference type="AlphaFoldDB" id="A0A3B1CNG8"/>
<evidence type="ECO:0000256" key="4">
    <source>
        <dbReference type="ARBA" id="ARBA00022603"/>
    </source>
</evidence>
<dbReference type="InterPro" id="IPR006363">
    <property type="entry name" value="Cbl_synth_CobJ/CibH_dom"/>
</dbReference>
<dbReference type="CDD" id="cd11646">
    <property type="entry name" value="Precorrin_3B_C17_MT"/>
    <property type="match status" value="1"/>
</dbReference>
<dbReference type="SUPFAM" id="SSF53790">
    <property type="entry name" value="Tetrapyrrole methylase"/>
    <property type="match status" value="2"/>
</dbReference>
<dbReference type="InterPro" id="IPR014777">
    <property type="entry name" value="4pyrrole_Mease_sub1"/>
</dbReference>
<dbReference type="GO" id="GO:0032259">
    <property type="term" value="P:methylation"/>
    <property type="evidence" value="ECO:0007669"/>
    <property type="project" value="UniProtKB-KW"/>
</dbReference>
<keyword evidence="5 8" id="KW-0808">Transferase</keyword>
<evidence type="ECO:0000256" key="2">
    <source>
        <dbReference type="ARBA" id="ARBA00005879"/>
    </source>
</evidence>
<evidence type="ECO:0000256" key="5">
    <source>
        <dbReference type="ARBA" id="ARBA00022679"/>
    </source>
</evidence>
<sequence>MKKGKLFLVGFGPGSQDHLTKRAKEAIAEAETIIGYTTYIRLVKPLCEGKEVIYTGMTEELARARKAVDMAYAGKKVALVSSGDVGIYGMAGPAFECLKEKGWRRGGDIDVEVVPGVTAGSACASIMGAPLGHDFCNISLSDLLTDWNVIKQRLEAAAKADFVTVLYNPKSGRRTKQIAEAQKIFLQYRKSSTPVALVKSAYRDLEHIVLTDLDDMLEHEIGMLTTVIIGNKMTFTLDGLMITPRGYQSKYQLDSLDEKSVQLMREKVIEAKPAQSLKTYGTFYGIGVGPGYTKYLTLQARDVIEKVSYLFYPRGNATDESLALNTIEPFMRKDTKVEELMFPMTTDRNQLEYYWHLNAKKVADILKTGADVAFVTLGDATLYSTYIYVVKTLRELLPQVPIETIPGISSFSAAAAMINQSIGEGKGRVAILPVNRDVSNVRDALENFDTIVLMKVGSKLNRVVKLLEEMKLIDNAVLLSYIGTEDERVERDLKQFRNQTLGYMTLVLVKKNEQFLLDEEEK</sequence>
<organism evidence="8">
    <name type="scientific">hydrothermal vent metagenome</name>
    <dbReference type="NCBI Taxonomy" id="652676"/>
    <lineage>
        <taxon>unclassified sequences</taxon>
        <taxon>metagenomes</taxon>
        <taxon>ecological metagenomes</taxon>
    </lineage>
</organism>
<dbReference type="Pfam" id="PF00590">
    <property type="entry name" value="TP_methylase"/>
    <property type="match status" value="2"/>
</dbReference>
<dbReference type="InterPro" id="IPR012382">
    <property type="entry name" value="CobI/CbiL"/>
</dbReference>
<dbReference type="EMBL" id="UOGF01000056">
    <property type="protein sequence ID" value="VAX29842.1"/>
    <property type="molecule type" value="Genomic_DNA"/>
</dbReference>
<evidence type="ECO:0000256" key="3">
    <source>
        <dbReference type="ARBA" id="ARBA00022573"/>
    </source>
</evidence>
<protein>
    <submittedName>
        <fullName evidence="8">Cobalt-precorrin-2 C(20)-methyltransferase</fullName>
        <ecNumber evidence="8">2.1.1.151</ecNumber>
    </submittedName>
</protein>
<dbReference type="Gene3D" id="3.30.950.10">
    <property type="entry name" value="Methyltransferase, Cobalt-precorrin-4 Transmethylase, Domain 2"/>
    <property type="match status" value="2"/>
</dbReference>
<name>A0A3B1CNG8_9ZZZZ</name>
<dbReference type="GO" id="GO:0009236">
    <property type="term" value="P:cobalamin biosynthetic process"/>
    <property type="evidence" value="ECO:0007669"/>
    <property type="project" value="UniProtKB-UniPathway"/>
</dbReference>
<dbReference type="NCBIfam" id="TIGR01466">
    <property type="entry name" value="cobJ_cbiH"/>
    <property type="match status" value="1"/>
</dbReference>
<dbReference type="CDD" id="cd11645">
    <property type="entry name" value="Precorrin_2_C20_MT"/>
    <property type="match status" value="1"/>
</dbReference>
<evidence type="ECO:0000259" key="7">
    <source>
        <dbReference type="Pfam" id="PF00590"/>
    </source>
</evidence>
<dbReference type="InterPro" id="IPR000878">
    <property type="entry name" value="4pyrrol_Mease"/>
</dbReference>
<comment type="pathway">
    <text evidence="1">Cofactor biosynthesis; adenosylcobalamin biosynthesis.</text>
</comment>
<dbReference type="UniPathway" id="UPA00148"/>
<reference evidence="8" key="1">
    <citation type="submission" date="2018-06" db="EMBL/GenBank/DDBJ databases">
        <authorList>
            <person name="Zhirakovskaya E."/>
        </authorList>
    </citation>
    <scope>NUCLEOTIDE SEQUENCE</scope>
</reference>
<dbReference type="GO" id="GO:0030788">
    <property type="term" value="F:precorrin-2 C20-methyltransferase activity"/>
    <property type="evidence" value="ECO:0007669"/>
    <property type="project" value="InterPro"/>
</dbReference>
<dbReference type="InterPro" id="IPR014776">
    <property type="entry name" value="4pyrrole_Mease_sub2"/>
</dbReference>
<keyword evidence="4 8" id="KW-0489">Methyltransferase</keyword>
<keyword evidence="6" id="KW-0949">S-adenosyl-L-methionine</keyword>
<feature type="domain" description="Tetrapyrrole methylase" evidence="7">
    <location>
        <begin position="282"/>
        <end position="491"/>
    </location>
</feature>
<dbReference type="Gene3D" id="3.40.1010.10">
    <property type="entry name" value="Cobalt-precorrin-4 Transmethylase, Domain 1"/>
    <property type="match status" value="2"/>
</dbReference>
<accession>A0A3B1CNG8</accession>
<feature type="domain" description="Tetrapyrrole methylase" evidence="7">
    <location>
        <begin position="5"/>
        <end position="215"/>
    </location>
</feature>
<keyword evidence="3" id="KW-0169">Cobalamin biosynthesis</keyword>
<proteinExistence type="inferred from homology"/>
<dbReference type="GO" id="GO:0043781">
    <property type="term" value="F:cobalt-factor II C20-methyltransferase activity"/>
    <property type="evidence" value="ECO:0007669"/>
    <property type="project" value="UniProtKB-EC"/>
</dbReference>
<comment type="similarity">
    <text evidence="2">Belongs to the precorrin methyltransferase family.</text>
</comment>
<dbReference type="InterPro" id="IPR006364">
    <property type="entry name" value="CobI/CbiL/CobIJ_dom"/>
</dbReference>
<dbReference type="InterPro" id="IPR051810">
    <property type="entry name" value="Precorrin_MeTrfase"/>
</dbReference>
<dbReference type="NCBIfam" id="TIGR01467">
    <property type="entry name" value="cobI_cbiL"/>
    <property type="match status" value="1"/>
</dbReference>
<dbReference type="InterPro" id="IPR035996">
    <property type="entry name" value="4pyrrol_Methylase_sf"/>
</dbReference>
<dbReference type="EC" id="2.1.1.151" evidence="8"/>
<dbReference type="PANTHER" id="PTHR47036">
    <property type="entry name" value="COBALT-FACTOR III C(17)-METHYLTRANSFERASE-RELATED"/>
    <property type="match status" value="1"/>
</dbReference>
<evidence type="ECO:0000256" key="1">
    <source>
        <dbReference type="ARBA" id="ARBA00004953"/>
    </source>
</evidence>